<feature type="compositionally biased region" description="Polar residues" evidence="6">
    <location>
        <begin position="7"/>
        <end position="28"/>
    </location>
</feature>
<dbReference type="InterPro" id="IPR001138">
    <property type="entry name" value="Zn2Cys6_DnaBD"/>
</dbReference>
<evidence type="ECO:0000256" key="2">
    <source>
        <dbReference type="ARBA" id="ARBA00022723"/>
    </source>
</evidence>
<dbReference type="GO" id="GO:0008270">
    <property type="term" value="F:zinc ion binding"/>
    <property type="evidence" value="ECO:0007669"/>
    <property type="project" value="InterPro"/>
</dbReference>
<dbReference type="PROSITE" id="PS00463">
    <property type="entry name" value="ZN2_CY6_FUNGAL_1"/>
    <property type="match status" value="1"/>
</dbReference>
<feature type="domain" description="Zn(2)-C6 fungal-type" evidence="7">
    <location>
        <begin position="242"/>
        <end position="272"/>
    </location>
</feature>
<dbReference type="PANTHER" id="PTHR47338:SF5">
    <property type="entry name" value="ZN(II)2CYS6 TRANSCRIPTION FACTOR (EUROFUNG)"/>
    <property type="match status" value="1"/>
</dbReference>
<evidence type="ECO:0000256" key="6">
    <source>
        <dbReference type="SAM" id="MobiDB-lite"/>
    </source>
</evidence>
<dbReference type="InterPro" id="IPR036864">
    <property type="entry name" value="Zn2-C6_fun-type_DNA-bd_sf"/>
</dbReference>
<dbReference type="SMART" id="SM00066">
    <property type="entry name" value="GAL4"/>
    <property type="match status" value="1"/>
</dbReference>
<keyword evidence="2" id="KW-0479">Metal-binding</keyword>
<feature type="compositionally biased region" description="Polar residues" evidence="6">
    <location>
        <begin position="47"/>
        <end position="58"/>
    </location>
</feature>
<dbReference type="GO" id="GO:0005634">
    <property type="term" value="C:nucleus"/>
    <property type="evidence" value="ECO:0007669"/>
    <property type="project" value="UniProtKB-SubCell"/>
</dbReference>
<dbReference type="Proteomes" id="UP000816034">
    <property type="component" value="Unassembled WGS sequence"/>
</dbReference>
<organism evidence="8 9">
    <name type="scientific">Naegleria lovaniensis</name>
    <name type="common">Amoeba</name>
    <dbReference type="NCBI Taxonomy" id="51637"/>
    <lineage>
        <taxon>Eukaryota</taxon>
        <taxon>Discoba</taxon>
        <taxon>Heterolobosea</taxon>
        <taxon>Tetramitia</taxon>
        <taxon>Eutetramitia</taxon>
        <taxon>Vahlkampfiidae</taxon>
        <taxon>Naegleria</taxon>
    </lineage>
</organism>
<evidence type="ECO:0000259" key="7">
    <source>
        <dbReference type="PROSITE" id="PS50048"/>
    </source>
</evidence>
<dbReference type="SUPFAM" id="SSF57701">
    <property type="entry name" value="Zn2/Cys6 DNA-binding domain"/>
    <property type="match status" value="1"/>
</dbReference>
<gene>
    <name evidence="8" type="ORF">C9374_010386</name>
</gene>
<dbReference type="GeneID" id="68102840"/>
<protein>
    <recommendedName>
        <fullName evidence="7">Zn(2)-C6 fungal-type domain-containing protein</fullName>
    </recommendedName>
</protein>
<feature type="compositionally biased region" description="Low complexity" evidence="6">
    <location>
        <begin position="112"/>
        <end position="125"/>
    </location>
</feature>
<keyword evidence="4" id="KW-0804">Transcription</keyword>
<evidence type="ECO:0000313" key="8">
    <source>
        <dbReference type="EMBL" id="KAG2375012.1"/>
    </source>
</evidence>
<accession>A0AA88GG80</accession>
<dbReference type="PANTHER" id="PTHR47338">
    <property type="entry name" value="ZN(II)2CYS6 TRANSCRIPTION FACTOR (EUROFUNG)-RELATED"/>
    <property type="match status" value="1"/>
</dbReference>
<feature type="compositionally biased region" description="Polar residues" evidence="6">
    <location>
        <begin position="126"/>
        <end position="202"/>
    </location>
</feature>
<feature type="compositionally biased region" description="Low complexity" evidence="6">
    <location>
        <begin position="65"/>
        <end position="94"/>
    </location>
</feature>
<evidence type="ECO:0000256" key="3">
    <source>
        <dbReference type="ARBA" id="ARBA00023015"/>
    </source>
</evidence>
<feature type="compositionally biased region" description="Polar residues" evidence="6">
    <location>
        <begin position="309"/>
        <end position="330"/>
    </location>
</feature>
<sequence length="845" mass="94731">MNGHFPTVSNASGLASASQGNTSFSKTQPSPPYHGSSSSNNHHHGQAWTNHHNSNQHYPQPAQQPPTLSVPITPSSSSTLSPSSSSNLLNVNSPGHHPSSAQQHQYPNFHGNNYYNTSNNSSNYSVPQHSQGYSNQNTASSQMSYNGNYSTSSQYNNKPYSHNAANNVYPSSSNNSHQGVMPSNGSVAQQGMNQVGTPPSQKQYTYNLMTSFQTTPLHPSPHNNETSILQQPPMSSEFHPIACVQCRKQHKQCDKRLPSCNRCESKGIACEYKTPRRMRYPNPQLKQQKEENDQPKKKKKKTPEENNESTVSQPPMQSSEDSLSTPVDTTWTSKIPQTLTKKHVIDLYYKMICDHFIIIDRALLEKHILHKSSDEEAEEELPYKKEMQCFYFGIQALVEQRLGMGDQAEKTARKARDMLSKLFDEVSNYVVACIYATLGAYEIGSGRVKLSKFYLKNAKFYFEEMDDTEKQNLNEYEKTLQKYLSSIDIVNADSELGINTFIHNFPKVFENTTGFPLPQEIVKATQQEVSPSNCLDYLKIIEMVASYLNKYFRSLAAKNRNDREMEIYDRGSNLCQSLLLNGLRVGVLTKAGYGKQLIEESSLRITYSSQSEFFPFLPVIVIPHVALASRIHLQICKKIESGTRQNNQKGLLSDGQSFGPVDYFEILTKDYRALNVLSKRFKRVSLCYGSLMDEIGQMLKKRSASLTSDNNNVEDNAMLNVLSTNQSPSKPQAPTCDVSQAMQPSTFDAGLPPLSFLIGYVNETAANNPNVLKPPTTENRSLFSQLLGTSDNTSSSSLSPLITTKSPSQQELYFVDPFFTHEDLQQIFSPSTYGDFEEGELNQFM</sequence>
<name>A0AA88GG80_NAELO</name>
<dbReference type="AlphaFoldDB" id="A0AA88GG80"/>
<comment type="subcellular location">
    <subcellularLocation>
        <location evidence="1">Nucleus</location>
    </subcellularLocation>
</comment>
<keyword evidence="5" id="KW-0539">Nucleus</keyword>
<evidence type="ECO:0000256" key="4">
    <source>
        <dbReference type="ARBA" id="ARBA00023163"/>
    </source>
</evidence>
<keyword evidence="9" id="KW-1185">Reference proteome</keyword>
<dbReference type="CDD" id="cd00067">
    <property type="entry name" value="GAL4"/>
    <property type="match status" value="1"/>
</dbReference>
<feature type="region of interest" description="Disordered" evidence="6">
    <location>
        <begin position="1"/>
        <end position="202"/>
    </location>
</feature>
<comment type="caution">
    <text evidence="8">The sequence shown here is derived from an EMBL/GenBank/DDBJ whole genome shotgun (WGS) entry which is preliminary data.</text>
</comment>
<dbReference type="RefSeq" id="XP_044544186.1">
    <property type="nucleotide sequence ID" value="XM_044685924.1"/>
</dbReference>
<dbReference type="EMBL" id="PYSW02000041">
    <property type="protein sequence ID" value="KAG2375012.1"/>
    <property type="molecule type" value="Genomic_DNA"/>
</dbReference>
<evidence type="ECO:0000313" key="9">
    <source>
        <dbReference type="Proteomes" id="UP000816034"/>
    </source>
</evidence>
<evidence type="ECO:0000256" key="5">
    <source>
        <dbReference type="ARBA" id="ARBA00023242"/>
    </source>
</evidence>
<dbReference type="Gene3D" id="4.10.240.10">
    <property type="entry name" value="Zn(2)-C6 fungal-type DNA-binding domain"/>
    <property type="match status" value="1"/>
</dbReference>
<keyword evidence="3" id="KW-0805">Transcription regulation</keyword>
<dbReference type="InterPro" id="IPR050815">
    <property type="entry name" value="TF_fung"/>
</dbReference>
<dbReference type="GO" id="GO:0000981">
    <property type="term" value="F:DNA-binding transcription factor activity, RNA polymerase II-specific"/>
    <property type="evidence" value="ECO:0007669"/>
    <property type="project" value="InterPro"/>
</dbReference>
<dbReference type="Pfam" id="PF00172">
    <property type="entry name" value="Zn_clus"/>
    <property type="match status" value="1"/>
</dbReference>
<reference evidence="8 9" key="1">
    <citation type="journal article" date="2018" name="BMC Genomics">
        <title>The genome of Naegleria lovaniensis, the basis for a comparative approach to unravel pathogenicity factors of the human pathogenic amoeba N. fowleri.</title>
        <authorList>
            <person name="Liechti N."/>
            <person name="Schurch N."/>
            <person name="Bruggmann R."/>
            <person name="Wittwer M."/>
        </authorList>
    </citation>
    <scope>NUCLEOTIDE SEQUENCE [LARGE SCALE GENOMIC DNA]</scope>
    <source>
        <strain evidence="8 9">ATCC 30569</strain>
    </source>
</reference>
<proteinExistence type="predicted"/>
<evidence type="ECO:0000256" key="1">
    <source>
        <dbReference type="ARBA" id="ARBA00004123"/>
    </source>
</evidence>
<feature type="region of interest" description="Disordered" evidence="6">
    <location>
        <begin position="274"/>
        <end position="330"/>
    </location>
</feature>
<dbReference type="PROSITE" id="PS50048">
    <property type="entry name" value="ZN2_CY6_FUNGAL_2"/>
    <property type="match status" value="1"/>
</dbReference>